<gene>
    <name evidence="1" type="ORF">EQG79_22675</name>
</gene>
<dbReference type="InterPro" id="IPR036291">
    <property type="entry name" value="NAD(P)-bd_dom_sf"/>
</dbReference>
<dbReference type="Gene3D" id="3.40.50.720">
    <property type="entry name" value="NAD(P)-binding Rossmann-like Domain"/>
    <property type="match status" value="1"/>
</dbReference>
<dbReference type="SUPFAM" id="SSF51735">
    <property type="entry name" value="NAD(P)-binding Rossmann-fold domains"/>
    <property type="match status" value="1"/>
</dbReference>
<evidence type="ECO:0000313" key="2">
    <source>
        <dbReference type="Proteomes" id="UP000290407"/>
    </source>
</evidence>
<evidence type="ECO:0000313" key="1">
    <source>
        <dbReference type="EMBL" id="RYC67519.1"/>
    </source>
</evidence>
<proteinExistence type="predicted"/>
<protein>
    <submittedName>
        <fullName evidence="1">SDR family NAD(P)-dependent oxidoreductase</fullName>
    </submittedName>
</protein>
<keyword evidence="2" id="KW-1185">Reference proteome</keyword>
<sequence length="267" mass="28743">MRVISFINALNLYHKQPQTDGGVYDNDGWVLYYLTIKNRSINRKLQTDMPVKLCVIVGAGPGIALAVANRFGREGYSFALIARRQEALNSYVAELAAAGISAQGYTADIADFDALAATLTRIQQTQGDADLLLYNASEFLSGTPTTYEPESFMHSQRICFGGLVVAVQALVPQMERRGGGTILTTGGGSAFNPTAASTALSVGKAGLRNLTLGLADELAQRPIRVATLTVNGAVQPGTHFDPVRIAEVFWELAQQPVATGERERMYQ</sequence>
<dbReference type="PRINTS" id="PR00081">
    <property type="entry name" value="GDHRDH"/>
</dbReference>
<dbReference type="AlphaFoldDB" id="A0A4Q2UL05"/>
<dbReference type="Proteomes" id="UP000290407">
    <property type="component" value="Unassembled WGS sequence"/>
</dbReference>
<reference evidence="1 2" key="1">
    <citation type="submission" date="2019-01" db="EMBL/GenBank/DDBJ databases">
        <title>Spirosoma flava sp. nov., a propanil-degrading bacterium isolated from herbicide-contaminated soil.</title>
        <authorList>
            <person name="Zhang L."/>
            <person name="Jiang J.-D."/>
        </authorList>
    </citation>
    <scope>NUCLEOTIDE SEQUENCE [LARGE SCALE GENOMIC DNA]</scope>
    <source>
        <strain evidence="1 2">TY50</strain>
    </source>
</reference>
<dbReference type="PANTHER" id="PTHR43431">
    <property type="entry name" value="OXIDOREDUCTASE, SHORT CHAIN DEHYDROGENASE/REDUCTASE FAMILY (AFU_ORTHOLOGUE AFUA_5G14000)"/>
    <property type="match status" value="1"/>
</dbReference>
<dbReference type="Pfam" id="PF00106">
    <property type="entry name" value="adh_short"/>
    <property type="match status" value="1"/>
</dbReference>
<accession>A0A4Q2UL05</accession>
<comment type="caution">
    <text evidence="1">The sequence shown here is derived from an EMBL/GenBank/DDBJ whole genome shotgun (WGS) entry which is preliminary data.</text>
</comment>
<organism evidence="1 2">
    <name type="scientific">Spirosoma sordidisoli</name>
    <dbReference type="NCBI Taxonomy" id="2502893"/>
    <lineage>
        <taxon>Bacteria</taxon>
        <taxon>Pseudomonadati</taxon>
        <taxon>Bacteroidota</taxon>
        <taxon>Cytophagia</taxon>
        <taxon>Cytophagales</taxon>
        <taxon>Cytophagaceae</taxon>
        <taxon>Spirosoma</taxon>
    </lineage>
</organism>
<dbReference type="InterPro" id="IPR002347">
    <property type="entry name" value="SDR_fam"/>
</dbReference>
<dbReference type="EMBL" id="SBLB01000007">
    <property type="protein sequence ID" value="RYC67519.1"/>
    <property type="molecule type" value="Genomic_DNA"/>
</dbReference>
<name>A0A4Q2UL05_9BACT</name>
<dbReference type="PANTHER" id="PTHR43431:SF1">
    <property type="entry name" value="OS08G0476300 PROTEIN"/>
    <property type="match status" value="1"/>
</dbReference>